<feature type="domain" description="Sialate O-acetylesterase" evidence="2">
    <location>
        <begin position="105"/>
        <end position="362"/>
    </location>
</feature>
<evidence type="ECO:0000259" key="2">
    <source>
        <dbReference type="Pfam" id="PF03629"/>
    </source>
</evidence>
<dbReference type="EMBL" id="JACIER010000003">
    <property type="protein sequence ID" value="MBB4043392.1"/>
    <property type="molecule type" value="Genomic_DNA"/>
</dbReference>
<protein>
    <submittedName>
        <fullName evidence="3">Sialate O-acetylesterase</fullName>
        <ecNumber evidence="3">3.1.1.53</ecNumber>
    </submittedName>
</protein>
<dbReference type="InterPro" id="IPR036514">
    <property type="entry name" value="SGNH_hydro_sf"/>
</dbReference>
<accession>A0A840D4L6</accession>
<keyword evidence="4" id="KW-1185">Reference proteome</keyword>
<dbReference type="Gene3D" id="3.40.50.1110">
    <property type="entry name" value="SGNH hydrolase"/>
    <property type="match status" value="1"/>
</dbReference>
<gene>
    <name evidence="3" type="ORF">GGR06_001159</name>
</gene>
<evidence type="ECO:0000256" key="1">
    <source>
        <dbReference type="ARBA" id="ARBA00022801"/>
    </source>
</evidence>
<dbReference type="SUPFAM" id="SSF52266">
    <property type="entry name" value="SGNH hydrolase"/>
    <property type="match status" value="1"/>
</dbReference>
<dbReference type="GO" id="GO:0005975">
    <property type="term" value="P:carbohydrate metabolic process"/>
    <property type="evidence" value="ECO:0007669"/>
    <property type="project" value="TreeGrafter"/>
</dbReference>
<dbReference type="InterPro" id="IPR039329">
    <property type="entry name" value="SIAE"/>
</dbReference>
<organism evidence="3 4">
    <name type="scientific">Bacteroides reticulotermitis</name>
    <dbReference type="NCBI Taxonomy" id="1133319"/>
    <lineage>
        <taxon>Bacteria</taxon>
        <taxon>Pseudomonadati</taxon>
        <taxon>Bacteroidota</taxon>
        <taxon>Bacteroidia</taxon>
        <taxon>Bacteroidales</taxon>
        <taxon>Bacteroidaceae</taxon>
        <taxon>Bacteroides</taxon>
    </lineage>
</organism>
<evidence type="ECO:0000313" key="4">
    <source>
        <dbReference type="Proteomes" id="UP000560658"/>
    </source>
</evidence>
<dbReference type="Proteomes" id="UP000560658">
    <property type="component" value="Unassembled WGS sequence"/>
</dbReference>
<dbReference type="PANTHER" id="PTHR22901:SF0">
    <property type="entry name" value="SIALATE O-ACETYLESTERASE"/>
    <property type="match status" value="1"/>
</dbReference>
<dbReference type="Pfam" id="PF03629">
    <property type="entry name" value="SASA"/>
    <property type="match status" value="1"/>
</dbReference>
<dbReference type="AlphaFoldDB" id="A0A840D4L6"/>
<dbReference type="RefSeq" id="WP_183208006.1">
    <property type="nucleotide sequence ID" value="NZ_JACIER010000003.1"/>
</dbReference>
<keyword evidence="1 3" id="KW-0378">Hydrolase</keyword>
<evidence type="ECO:0000313" key="3">
    <source>
        <dbReference type="EMBL" id="MBB4043392.1"/>
    </source>
</evidence>
<dbReference type="PANTHER" id="PTHR22901">
    <property type="entry name" value="SIALATE O-ACETYLESTERASE"/>
    <property type="match status" value="1"/>
</dbReference>
<name>A0A840D4L6_9BACE</name>
<dbReference type="InterPro" id="IPR005181">
    <property type="entry name" value="SASA"/>
</dbReference>
<dbReference type="GO" id="GO:0001681">
    <property type="term" value="F:sialate O-acetylesterase activity"/>
    <property type="evidence" value="ECO:0007669"/>
    <property type="project" value="UniProtKB-EC"/>
</dbReference>
<dbReference type="EC" id="3.1.1.53" evidence="3"/>
<proteinExistence type="predicted"/>
<comment type="caution">
    <text evidence="3">The sequence shown here is derived from an EMBL/GenBank/DDBJ whole genome shotgun (WGS) entry which is preliminary data.</text>
</comment>
<reference evidence="3" key="1">
    <citation type="submission" date="2020-08" db="EMBL/GenBank/DDBJ databases">
        <title>Genomic Encyclopedia of Type Strains, Phase IV (KMG-IV): sequencing the most valuable type-strain genomes for metagenomic binning, comparative biology and taxonomic classification.</title>
        <authorList>
            <person name="Goeker M."/>
        </authorList>
    </citation>
    <scope>NUCLEOTIDE SEQUENCE [LARGE SCALE GENOMIC DNA]</scope>
    <source>
        <strain evidence="3">DSM 105720</strain>
    </source>
</reference>
<sequence>MRIILLISLLCLNYLFAGAKIKLPPILDNHMVLQQQTEVKLWGEATPNKKVVINVGWDKKKKYVTQTDSLGKWKIIVSTPKAGGPYEIKISDGDLLVLKDILIGEVWYCSGQSNMEMPMKGFGGQPVENSKKIIEEAREEIPIRMFTVAHHISKLPVDTLNGEWMLNTSDAVMNTSATAYFFARKIQAELNIPVGIIICAWSGSGIQPWMSREALLPFRDIVNLKYLDDLKNQQIRGEREAACCMRYGMVNPLLNCKFRGMLWYQGETNHKDGRMYARMLPAFVKDMRQSFDCGEFPFLYVQIAPHNYDGAELQLSAELREAQMKSMKEIPNSGMAVLMDIPGHPACIHPAKKCEVGERLAAWALAKTYNKEGIAFSGPIYRSVSFIGKMAVVDFDYAEDGLKSNNKKIAGFELAGKDKVFHQAEAIIGPDGQTVLVTSEHVQSPIAVRYAFRNYIVGELFGANGLPASSFRSDNW</sequence>